<protein>
    <recommendedName>
        <fullName evidence="1">non-specific serine/threonine protein kinase</fullName>
        <ecNumber evidence="1">2.7.11.1</ecNumber>
    </recommendedName>
</protein>
<feature type="domain" description="Protein kinase" evidence="9">
    <location>
        <begin position="19"/>
        <end position="276"/>
    </location>
</feature>
<evidence type="ECO:0000259" key="9">
    <source>
        <dbReference type="PROSITE" id="PS50011"/>
    </source>
</evidence>
<organism evidence="10 11">
    <name type="scientific">Durio zibethinus</name>
    <name type="common">Durian</name>
    <dbReference type="NCBI Taxonomy" id="66656"/>
    <lineage>
        <taxon>Eukaryota</taxon>
        <taxon>Viridiplantae</taxon>
        <taxon>Streptophyta</taxon>
        <taxon>Embryophyta</taxon>
        <taxon>Tracheophyta</taxon>
        <taxon>Spermatophyta</taxon>
        <taxon>Magnoliopsida</taxon>
        <taxon>eudicotyledons</taxon>
        <taxon>Gunneridae</taxon>
        <taxon>Pentapetalae</taxon>
        <taxon>rosids</taxon>
        <taxon>malvids</taxon>
        <taxon>Malvales</taxon>
        <taxon>Malvaceae</taxon>
        <taxon>Helicteroideae</taxon>
        <taxon>Durio</taxon>
    </lineage>
</organism>
<dbReference type="InterPro" id="IPR050588">
    <property type="entry name" value="WNK_Ser-Thr_kinase"/>
</dbReference>
<dbReference type="EC" id="2.7.11.1" evidence="1"/>
<dbReference type="OrthoDB" id="4062651at2759"/>
<evidence type="ECO:0000256" key="8">
    <source>
        <dbReference type="ARBA" id="ARBA00048679"/>
    </source>
</evidence>
<comment type="catalytic activity">
    <reaction evidence="8">
        <text>L-seryl-[protein] + ATP = O-phospho-L-seryl-[protein] + ADP + H(+)</text>
        <dbReference type="Rhea" id="RHEA:17989"/>
        <dbReference type="Rhea" id="RHEA-COMP:9863"/>
        <dbReference type="Rhea" id="RHEA-COMP:11604"/>
        <dbReference type="ChEBI" id="CHEBI:15378"/>
        <dbReference type="ChEBI" id="CHEBI:29999"/>
        <dbReference type="ChEBI" id="CHEBI:30616"/>
        <dbReference type="ChEBI" id="CHEBI:83421"/>
        <dbReference type="ChEBI" id="CHEBI:456216"/>
        <dbReference type="EC" id="2.7.11.1"/>
    </reaction>
</comment>
<evidence type="ECO:0000256" key="4">
    <source>
        <dbReference type="ARBA" id="ARBA00022741"/>
    </source>
</evidence>
<dbReference type="AlphaFoldDB" id="A0A6P6AAJ4"/>
<sequence>MDAADDCDFAEKDPSGRYVRYDEILGKGAFKTVYKGFDEADGIEVAWNQVSIEDLLQTPEQLERLYSEAHLLKSLKHENIIKFYSSWVDDKNKTINMITELFTSGSLRQYRKKHKNVDMKAIKNWTRQILGGLHYLHSHNPPIIHRDLKCDNIFVNGNNGEVKIGDLGLATVMQQPTARSVIGTPEFMAPELYDEEYNELVDLYSFGLCMLEMVTCEYPYNECKNPAQIYKKVTSDIKPASLAKVNDPQVKQFIEKCLLPASMRLPAVELLKDPFLLVETPKEVACGPLQLPNLMPKIVNSIQCEPHLMDVDPNCKRLLANPSTKNIKETPQFSTLELQCFTKNNEFRLKGEKNDDNTILLTLRIADQYGRARNIHFSFYRDSDTAISIAEEMVEQLDLSNEDVTVIAELIDGMIMKLVPYWKPSFGSISCLQDGLCCPSRATIKTVGEQKVFSELAVVKCQDTQESVSSDISAESDGMVVSDGSNNKPMGSSGYSYGECHKSSSTYDFGLAIGVYNHLGCKETSDEENLRESVLINDSTKNSDTSLTDSCSFASQDMSLSSICSLSLAEKDKLQELKLELDAIGSQYHRCFQELMKMREEAVENTKRRRVTKKKVSVI</sequence>
<dbReference type="GO" id="GO:0005524">
    <property type="term" value="F:ATP binding"/>
    <property type="evidence" value="ECO:0007669"/>
    <property type="project" value="UniProtKB-KW"/>
</dbReference>
<dbReference type="SMART" id="SM00220">
    <property type="entry name" value="S_TKc"/>
    <property type="match status" value="1"/>
</dbReference>
<dbReference type="PROSITE" id="PS50011">
    <property type="entry name" value="PROTEIN_KINASE_DOM"/>
    <property type="match status" value="1"/>
</dbReference>
<name>A0A6P6AAJ4_DURZI</name>
<proteinExistence type="predicted"/>
<dbReference type="Gene3D" id="3.30.200.20">
    <property type="entry name" value="Phosphorylase Kinase, domain 1"/>
    <property type="match status" value="1"/>
</dbReference>
<dbReference type="Pfam" id="PF12202">
    <property type="entry name" value="OSR1_C"/>
    <property type="match status" value="1"/>
</dbReference>
<keyword evidence="4" id="KW-0547">Nucleotide-binding</keyword>
<dbReference type="GO" id="GO:0004674">
    <property type="term" value="F:protein serine/threonine kinase activity"/>
    <property type="evidence" value="ECO:0007669"/>
    <property type="project" value="UniProtKB-KW"/>
</dbReference>
<dbReference type="GeneID" id="111307877"/>
<dbReference type="PROSITE" id="PS00108">
    <property type="entry name" value="PROTEIN_KINASE_ST"/>
    <property type="match status" value="1"/>
</dbReference>
<dbReference type="PANTHER" id="PTHR13902">
    <property type="entry name" value="SERINE/THREONINE-PROTEIN KINASE WNK WITH NO LYSINE -RELATED"/>
    <property type="match status" value="1"/>
</dbReference>
<evidence type="ECO:0000313" key="11">
    <source>
        <dbReference type="RefSeq" id="XP_022761929.1"/>
    </source>
</evidence>
<evidence type="ECO:0000256" key="3">
    <source>
        <dbReference type="ARBA" id="ARBA00022679"/>
    </source>
</evidence>
<keyword evidence="3" id="KW-0808">Transferase</keyword>
<dbReference type="Pfam" id="PF00069">
    <property type="entry name" value="Pkinase"/>
    <property type="match status" value="1"/>
</dbReference>
<evidence type="ECO:0000256" key="6">
    <source>
        <dbReference type="ARBA" id="ARBA00022840"/>
    </source>
</evidence>
<dbReference type="Proteomes" id="UP000515121">
    <property type="component" value="Unplaced"/>
</dbReference>
<dbReference type="RefSeq" id="XP_022761929.1">
    <property type="nucleotide sequence ID" value="XM_022906194.1"/>
</dbReference>
<evidence type="ECO:0000256" key="5">
    <source>
        <dbReference type="ARBA" id="ARBA00022777"/>
    </source>
</evidence>
<dbReference type="InterPro" id="IPR008271">
    <property type="entry name" value="Ser/Thr_kinase_AS"/>
</dbReference>
<dbReference type="Gene3D" id="3.10.20.90">
    <property type="entry name" value="Phosphatidylinositol 3-kinase Catalytic Subunit, Chain A, domain 1"/>
    <property type="match status" value="1"/>
</dbReference>
<keyword evidence="5 11" id="KW-0418">Kinase</keyword>
<dbReference type="InterPro" id="IPR000719">
    <property type="entry name" value="Prot_kinase_dom"/>
</dbReference>
<dbReference type="FunFam" id="3.30.200.20:FF:000075">
    <property type="entry name" value="Probable serine/threonine-protein kinase WNK1"/>
    <property type="match status" value="1"/>
</dbReference>
<accession>A0A6P6AAJ4</accession>
<reference evidence="11" key="1">
    <citation type="submission" date="2025-08" db="UniProtKB">
        <authorList>
            <consortium name="RefSeq"/>
        </authorList>
    </citation>
    <scope>IDENTIFICATION</scope>
    <source>
        <tissue evidence="11">Fruit stalk</tissue>
    </source>
</reference>
<dbReference type="InterPro" id="IPR011009">
    <property type="entry name" value="Kinase-like_dom_sf"/>
</dbReference>
<dbReference type="InterPro" id="IPR024678">
    <property type="entry name" value="Kinase_OSR1/WNK_CCT"/>
</dbReference>
<dbReference type="Gene3D" id="1.10.510.10">
    <property type="entry name" value="Transferase(Phosphotransferase) domain 1"/>
    <property type="match status" value="1"/>
</dbReference>
<evidence type="ECO:0000256" key="2">
    <source>
        <dbReference type="ARBA" id="ARBA00022527"/>
    </source>
</evidence>
<evidence type="ECO:0000256" key="7">
    <source>
        <dbReference type="ARBA" id="ARBA00047899"/>
    </source>
</evidence>
<comment type="catalytic activity">
    <reaction evidence="7">
        <text>L-threonyl-[protein] + ATP = O-phospho-L-threonyl-[protein] + ADP + H(+)</text>
        <dbReference type="Rhea" id="RHEA:46608"/>
        <dbReference type="Rhea" id="RHEA-COMP:11060"/>
        <dbReference type="Rhea" id="RHEA-COMP:11605"/>
        <dbReference type="ChEBI" id="CHEBI:15378"/>
        <dbReference type="ChEBI" id="CHEBI:30013"/>
        <dbReference type="ChEBI" id="CHEBI:30616"/>
        <dbReference type="ChEBI" id="CHEBI:61977"/>
        <dbReference type="ChEBI" id="CHEBI:456216"/>
        <dbReference type="EC" id="2.7.11.1"/>
    </reaction>
</comment>
<keyword evidence="6" id="KW-0067">ATP-binding</keyword>
<dbReference type="FunFam" id="1.10.510.10:FF:000046">
    <property type="entry name" value="probable serine/threonine-protein kinase WNK9"/>
    <property type="match status" value="1"/>
</dbReference>
<gene>
    <name evidence="11" type="primary">LOC111307877</name>
</gene>
<dbReference type="SUPFAM" id="SSF56112">
    <property type="entry name" value="Protein kinase-like (PK-like)"/>
    <property type="match status" value="1"/>
</dbReference>
<evidence type="ECO:0000256" key="1">
    <source>
        <dbReference type="ARBA" id="ARBA00012513"/>
    </source>
</evidence>
<keyword evidence="2" id="KW-0723">Serine/threonine-protein kinase</keyword>
<evidence type="ECO:0000313" key="10">
    <source>
        <dbReference type="Proteomes" id="UP000515121"/>
    </source>
</evidence>
<dbReference type="CDD" id="cd13983">
    <property type="entry name" value="STKc_WNK"/>
    <property type="match status" value="1"/>
</dbReference>
<keyword evidence="10" id="KW-1185">Reference proteome</keyword>